<evidence type="ECO:0000256" key="5">
    <source>
        <dbReference type="ARBA" id="ARBA00022741"/>
    </source>
</evidence>
<dbReference type="GO" id="GO:0015426">
    <property type="term" value="F:ATPase-coupled polar amino acid-transporter activity"/>
    <property type="evidence" value="ECO:0007669"/>
    <property type="project" value="UniProtKB-EC"/>
</dbReference>
<organism evidence="13 14">
    <name type="scientific">Bifidobacterium pseudocatenulatum</name>
    <dbReference type="NCBI Taxonomy" id="28026"/>
    <lineage>
        <taxon>Bacteria</taxon>
        <taxon>Bacillati</taxon>
        <taxon>Actinomycetota</taxon>
        <taxon>Actinomycetes</taxon>
        <taxon>Bifidobacteriales</taxon>
        <taxon>Bifidobacteriaceae</taxon>
        <taxon>Bifidobacterium</taxon>
    </lineage>
</organism>
<evidence type="ECO:0000259" key="12">
    <source>
        <dbReference type="PROSITE" id="PS50893"/>
    </source>
</evidence>
<accession>A0A413KEJ7</accession>
<evidence type="ECO:0000313" key="14">
    <source>
        <dbReference type="Proteomes" id="UP000284163"/>
    </source>
</evidence>
<proteinExistence type="inferred from homology"/>
<dbReference type="PANTHER" id="PTHR43166:SF9">
    <property type="entry name" value="GLUTAMATE_ASPARTATE IMPORT ATP-BINDING PROTEIN GLTL"/>
    <property type="match status" value="1"/>
</dbReference>
<dbReference type="EMBL" id="QSDK01000001">
    <property type="protein sequence ID" value="RGY77993.1"/>
    <property type="molecule type" value="Genomic_DNA"/>
</dbReference>
<dbReference type="FunFam" id="3.40.50.300:FF:000020">
    <property type="entry name" value="Amino acid ABC transporter ATP-binding component"/>
    <property type="match status" value="1"/>
</dbReference>
<comment type="caution">
    <text evidence="13">The sequence shown here is derived from an EMBL/GenBank/DDBJ whole genome shotgun (WGS) entry which is preliminary data.</text>
</comment>
<dbReference type="GO" id="GO:0016887">
    <property type="term" value="F:ATP hydrolysis activity"/>
    <property type="evidence" value="ECO:0007669"/>
    <property type="project" value="InterPro"/>
</dbReference>
<sequence length="279" mass="30819">MTDIKETQETRPIMPGTEDSDRPLVELTHVEKHYGDLHVLKDINLTVKKGEVLVIVGPSGSGKSTMCRTINRLETIDSGDIRIDGKPLPQEGKELASLRAEVGMVFQSFNLFANKTILENVTLAPIKVRHMDKKAAEDLAMDLLSRVGVASQASKMPSQLSGGQQQRVAIARALAMQPKVMLFDEPTSALDPEMVNEVLDVMVELAHEGMTMLCVTHEMGFARKVADKVVFMSDGQILEQSTPEDFFENPKTDRAKDFLSKILTTEMTDGNKTEEGFSI</sequence>
<dbReference type="Gene3D" id="3.40.50.300">
    <property type="entry name" value="P-loop containing nucleotide triphosphate hydrolases"/>
    <property type="match status" value="1"/>
</dbReference>
<keyword evidence="3" id="KW-0813">Transport</keyword>
<dbReference type="InterPro" id="IPR030679">
    <property type="entry name" value="ABC_ATPase_HisP-typ"/>
</dbReference>
<comment type="subcellular location">
    <subcellularLocation>
        <location evidence="1">Cell membrane</location>
        <topology evidence="1">Peripheral membrane protein</topology>
    </subcellularLocation>
</comment>
<evidence type="ECO:0000256" key="3">
    <source>
        <dbReference type="ARBA" id="ARBA00022448"/>
    </source>
</evidence>
<keyword evidence="7" id="KW-0029">Amino-acid transport</keyword>
<keyword evidence="8" id="KW-0472">Membrane</keyword>
<dbReference type="SUPFAM" id="SSF52540">
    <property type="entry name" value="P-loop containing nucleoside triphosphate hydrolases"/>
    <property type="match status" value="1"/>
</dbReference>
<dbReference type="InterPro" id="IPR050086">
    <property type="entry name" value="MetN_ABC_transporter-like"/>
</dbReference>
<evidence type="ECO:0000256" key="10">
    <source>
        <dbReference type="ARBA" id="ARBA00047624"/>
    </source>
</evidence>
<evidence type="ECO:0000256" key="6">
    <source>
        <dbReference type="ARBA" id="ARBA00022840"/>
    </source>
</evidence>
<evidence type="ECO:0000256" key="4">
    <source>
        <dbReference type="ARBA" id="ARBA00022475"/>
    </source>
</evidence>
<dbReference type="PROSITE" id="PS00211">
    <property type="entry name" value="ABC_TRANSPORTER_1"/>
    <property type="match status" value="1"/>
</dbReference>
<dbReference type="Proteomes" id="UP000284163">
    <property type="component" value="Unassembled WGS sequence"/>
</dbReference>
<dbReference type="AlphaFoldDB" id="A0A413KEJ7"/>
<name>A0A413KEJ7_BIFPS</name>
<dbReference type="InterPro" id="IPR003593">
    <property type="entry name" value="AAA+_ATPase"/>
</dbReference>
<evidence type="ECO:0000256" key="8">
    <source>
        <dbReference type="ARBA" id="ARBA00023136"/>
    </source>
</evidence>
<evidence type="ECO:0000256" key="9">
    <source>
        <dbReference type="ARBA" id="ARBA00038850"/>
    </source>
</evidence>
<dbReference type="PANTHER" id="PTHR43166">
    <property type="entry name" value="AMINO ACID IMPORT ATP-BINDING PROTEIN"/>
    <property type="match status" value="1"/>
</dbReference>
<evidence type="ECO:0000256" key="7">
    <source>
        <dbReference type="ARBA" id="ARBA00022970"/>
    </source>
</evidence>
<keyword evidence="6 13" id="KW-0067">ATP-binding</keyword>
<dbReference type="InterPro" id="IPR003439">
    <property type="entry name" value="ABC_transporter-like_ATP-bd"/>
</dbReference>
<dbReference type="PROSITE" id="PS50893">
    <property type="entry name" value="ABC_TRANSPORTER_2"/>
    <property type="match status" value="1"/>
</dbReference>
<protein>
    <recommendedName>
        <fullName evidence="9">ABC-type polar-amino-acid transporter</fullName>
        <ecNumber evidence="9">7.4.2.1</ecNumber>
    </recommendedName>
</protein>
<comment type="similarity">
    <text evidence="2">Belongs to the ABC transporter superfamily.</text>
</comment>
<dbReference type="CDD" id="cd03262">
    <property type="entry name" value="ABC_HisP_GlnQ"/>
    <property type="match status" value="1"/>
</dbReference>
<evidence type="ECO:0000256" key="1">
    <source>
        <dbReference type="ARBA" id="ARBA00004202"/>
    </source>
</evidence>
<dbReference type="GO" id="GO:0005524">
    <property type="term" value="F:ATP binding"/>
    <property type="evidence" value="ECO:0007669"/>
    <property type="project" value="UniProtKB-KW"/>
</dbReference>
<reference evidence="13 14" key="1">
    <citation type="submission" date="2018-08" db="EMBL/GenBank/DDBJ databases">
        <title>A genome reference for cultivated species of the human gut microbiota.</title>
        <authorList>
            <person name="Zou Y."/>
            <person name="Xue W."/>
            <person name="Luo G."/>
        </authorList>
    </citation>
    <scope>NUCLEOTIDE SEQUENCE [LARGE SCALE GENOMIC DNA]</scope>
    <source>
        <strain evidence="13 14">CF01-1</strain>
    </source>
</reference>
<dbReference type="InterPro" id="IPR027417">
    <property type="entry name" value="P-loop_NTPase"/>
</dbReference>
<keyword evidence="5" id="KW-0547">Nucleotide-binding</keyword>
<evidence type="ECO:0000313" key="13">
    <source>
        <dbReference type="EMBL" id="RGY77993.1"/>
    </source>
</evidence>
<evidence type="ECO:0000256" key="2">
    <source>
        <dbReference type="ARBA" id="ARBA00005417"/>
    </source>
</evidence>
<evidence type="ECO:0000256" key="11">
    <source>
        <dbReference type="SAM" id="MobiDB-lite"/>
    </source>
</evidence>
<dbReference type="EC" id="7.4.2.1" evidence="9"/>
<dbReference type="Pfam" id="PF00005">
    <property type="entry name" value="ABC_tran"/>
    <property type="match status" value="1"/>
</dbReference>
<feature type="region of interest" description="Disordered" evidence="11">
    <location>
        <begin position="1"/>
        <end position="21"/>
    </location>
</feature>
<dbReference type="GO" id="GO:0005886">
    <property type="term" value="C:plasma membrane"/>
    <property type="evidence" value="ECO:0007669"/>
    <property type="project" value="UniProtKB-SubCell"/>
</dbReference>
<dbReference type="PIRSF" id="PIRSF039085">
    <property type="entry name" value="ABC_ATPase_HisP"/>
    <property type="match status" value="1"/>
</dbReference>
<keyword evidence="4" id="KW-1003">Cell membrane</keyword>
<dbReference type="InterPro" id="IPR017871">
    <property type="entry name" value="ABC_transporter-like_CS"/>
</dbReference>
<feature type="domain" description="ABC transporter" evidence="12">
    <location>
        <begin position="25"/>
        <end position="259"/>
    </location>
</feature>
<comment type="catalytic activity">
    <reaction evidence="10">
        <text>a polar amino acid(out) + ATP + H2O = a polar amino acid(in) + ADP + phosphate + H(+)</text>
        <dbReference type="Rhea" id="RHEA:14673"/>
        <dbReference type="ChEBI" id="CHEBI:15377"/>
        <dbReference type="ChEBI" id="CHEBI:15378"/>
        <dbReference type="ChEBI" id="CHEBI:30616"/>
        <dbReference type="ChEBI" id="CHEBI:43474"/>
        <dbReference type="ChEBI" id="CHEBI:62031"/>
        <dbReference type="ChEBI" id="CHEBI:456216"/>
        <dbReference type="EC" id="7.4.2.1"/>
    </reaction>
    <physiologicalReaction direction="left-to-right" evidence="10">
        <dbReference type="Rhea" id="RHEA:14674"/>
    </physiologicalReaction>
</comment>
<gene>
    <name evidence="13" type="ORF">DXA22_01175</name>
</gene>
<dbReference type="SMART" id="SM00382">
    <property type="entry name" value="AAA"/>
    <property type="match status" value="1"/>
</dbReference>